<comment type="caution">
    <text evidence="1">The sequence shown here is derived from an EMBL/GenBank/DDBJ whole genome shotgun (WGS) entry which is preliminary data.</text>
</comment>
<reference evidence="1" key="1">
    <citation type="submission" date="2021-10" db="EMBL/GenBank/DDBJ databases">
        <title>Melipona bicolor Genome sequencing and assembly.</title>
        <authorList>
            <person name="Araujo N.S."/>
            <person name="Arias M.C."/>
        </authorList>
    </citation>
    <scope>NUCLEOTIDE SEQUENCE</scope>
    <source>
        <strain evidence="1">USP_2M_L1-L4_2017</strain>
        <tissue evidence="1">Whole body</tissue>
    </source>
</reference>
<dbReference type="EMBL" id="JAHYIQ010000009">
    <property type="protein sequence ID" value="KAK1129194.1"/>
    <property type="molecule type" value="Genomic_DNA"/>
</dbReference>
<keyword evidence="2" id="KW-1185">Reference proteome</keyword>
<name>A0AA40KQM8_9HYME</name>
<accession>A0AA40KQM8</accession>
<gene>
    <name evidence="1" type="ORF">K0M31_020324</name>
</gene>
<organism evidence="1 2">
    <name type="scientific">Melipona bicolor</name>
    <dbReference type="NCBI Taxonomy" id="60889"/>
    <lineage>
        <taxon>Eukaryota</taxon>
        <taxon>Metazoa</taxon>
        <taxon>Ecdysozoa</taxon>
        <taxon>Arthropoda</taxon>
        <taxon>Hexapoda</taxon>
        <taxon>Insecta</taxon>
        <taxon>Pterygota</taxon>
        <taxon>Neoptera</taxon>
        <taxon>Endopterygota</taxon>
        <taxon>Hymenoptera</taxon>
        <taxon>Apocrita</taxon>
        <taxon>Aculeata</taxon>
        <taxon>Apoidea</taxon>
        <taxon>Anthophila</taxon>
        <taxon>Apidae</taxon>
        <taxon>Melipona</taxon>
    </lineage>
</organism>
<protein>
    <submittedName>
        <fullName evidence="1">Uncharacterized protein</fullName>
    </submittedName>
</protein>
<proteinExistence type="predicted"/>
<evidence type="ECO:0000313" key="1">
    <source>
        <dbReference type="EMBL" id="KAK1129194.1"/>
    </source>
</evidence>
<dbReference type="Proteomes" id="UP001177670">
    <property type="component" value="Unassembled WGS sequence"/>
</dbReference>
<dbReference type="AlphaFoldDB" id="A0AA40KQM8"/>
<sequence>MDIKYVRYNLLCLNIHFKFRRIISSFASRSTKTQISRKTSWNSKPREKNFTVTVADNQFPSEVEIDTSPPYATASRSFTENSRTFRIPRIQSIKLVGVYRRVCKFRIDGKLRANFDPWHRRFEGSVGRSEAINDEWQALPLRSYSCHFGRDLHRRTSVHFYACRLRGASGICETDDCFERSPEYPGGRSCRLEVRSTKFEGSFWVNWVSWLEHGGNWRRSGNDKELAS</sequence>
<evidence type="ECO:0000313" key="2">
    <source>
        <dbReference type="Proteomes" id="UP001177670"/>
    </source>
</evidence>